<organism evidence="3 4">
    <name type="scientific">Moniliophthora roreri</name>
    <name type="common">Frosty pod rot fungus</name>
    <name type="synonym">Monilia roreri</name>
    <dbReference type="NCBI Taxonomy" id="221103"/>
    <lineage>
        <taxon>Eukaryota</taxon>
        <taxon>Fungi</taxon>
        <taxon>Dikarya</taxon>
        <taxon>Basidiomycota</taxon>
        <taxon>Agaricomycotina</taxon>
        <taxon>Agaricomycetes</taxon>
        <taxon>Agaricomycetidae</taxon>
        <taxon>Agaricales</taxon>
        <taxon>Marasmiineae</taxon>
        <taxon>Marasmiaceae</taxon>
        <taxon>Moniliophthora</taxon>
    </lineage>
</organism>
<name>A0A0W0F4V5_MONRR</name>
<dbReference type="Gene3D" id="1.20.1280.50">
    <property type="match status" value="1"/>
</dbReference>
<dbReference type="SUPFAM" id="SSF81383">
    <property type="entry name" value="F-box domain"/>
    <property type="match status" value="1"/>
</dbReference>
<proteinExistence type="predicted"/>
<evidence type="ECO:0000256" key="1">
    <source>
        <dbReference type="SAM" id="MobiDB-lite"/>
    </source>
</evidence>
<evidence type="ECO:0000313" key="4">
    <source>
        <dbReference type="Proteomes" id="UP000054988"/>
    </source>
</evidence>
<evidence type="ECO:0000259" key="2">
    <source>
        <dbReference type="Pfam" id="PF12937"/>
    </source>
</evidence>
<comment type="caution">
    <text evidence="3">The sequence shown here is derived from an EMBL/GenBank/DDBJ whole genome shotgun (WGS) entry which is preliminary data.</text>
</comment>
<dbReference type="InterPro" id="IPR001810">
    <property type="entry name" value="F-box_dom"/>
</dbReference>
<dbReference type="Proteomes" id="UP000054988">
    <property type="component" value="Unassembled WGS sequence"/>
</dbReference>
<reference evidence="3 4" key="1">
    <citation type="submission" date="2015-12" db="EMBL/GenBank/DDBJ databases">
        <title>Draft genome sequence of Moniliophthora roreri, the causal agent of frosty pod rot of cacao.</title>
        <authorList>
            <person name="Aime M.C."/>
            <person name="Diaz-Valderrama J.R."/>
            <person name="Kijpornyongpan T."/>
            <person name="Phillips-Mora W."/>
        </authorList>
    </citation>
    <scope>NUCLEOTIDE SEQUENCE [LARGE SCALE GENOMIC DNA]</scope>
    <source>
        <strain evidence="3 4">MCA 2952</strain>
    </source>
</reference>
<feature type="domain" description="F-box" evidence="2">
    <location>
        <begin position="33"/>
        <end position="88"/>
    </location>
</feature>
<dbReference type="AlphaFoldDB" id="A0A0W0F4V5"/>
<sequence>MVLSDTCGSDSDMSVTAIAPTNPDTTPLPSPIGTIPVEILMRIFRMCLDADSESYIRIIPGSSLWTLTQVCTHWRNVASTQSAFWQSILVDVDELYSLIFKRRLRSLLIPYRLLDRVLERSRNLPLQIGFRNTPPNIPDGVRNEETIALGQTLFGGLLEHRQRWESLVLRVYSTANAPIPSSYKHDFHSLESFQLILSQPDTSVHAITQTRDVASSFLRVICCSRSLKRVQIPNLPSDLFISMPSSSFGSITHLLVGLCTNLPVLKILQRSAQTLLQIDLRCVSGDEPRGQNASRRPISVVLPRLHSLKIARGLSGAGYLVNNITTPKLMELTIWDNPLSDTDFVPFINLVKRSGCRIRSLVAGAGPLVSDETLQSIAPWLSLQCKVVKKKGLRRCQYSANAKSL</sequence>
<gene>
    <name evidence="3" type="ORF">WG66_16068</name>
</gene>
<dbReference type="InterPro" id="IPR036047">
    <property type="entry name" value="F-box-like_dom_sf"/>
</dbReference>
<feature type="compositionally biased region" description="Polar residues" evidence="1">
    <location>
        <begin position="1"/>
        <end position="14"/>
    </location>
</feature>
<dbReference type="EMBL" id="LATX01002331">
    <property type="protein sequence ID" value="KTB31357.1"/>
    <property type="molecule type" value="Genomic_DNA"/>
</dbReference>
<feature type="region of interest" description="Disordered" evidence="1">
    <location>
        <begin position="1"/>
        <end position="24"/>
    </location>
</feature>
<dbReference type="Pfam" id="PF12937">
    <property type="entry name" value="F-box-like"/>
    <property type="match status" value="1"/>
</dbReference>
<evidence type="ECO:0000313" key="3">
    <source>
        <dbReference type="EMBL" id="KTB31357.1"/>
    </source>
</evidence>
<protein>
    <recommendedName>
        <fullName evidence="2">F-box domain-containing protein</fullName>
    </recommendedName>
</protein>
<accession>A0A0W0F4V5</accession>